<feature type="region of interest" description="Disordered" evidence="8">
    <location>
        <begin position="1"/>
        <end position="45"/>
    </location>
</feature>
<gene>
    <name evidence="10" type="ORF">TRICI_003450</name>
</gene>
<keyword evidence="11" id="KW-1185">Reference proteome</keyword>
<dbReference type="Proteomes" id="UP000761534">
    <property type="component" value="Unassembled WGS sequence"/>
</dbReference>
<evidence type="ECO:0000256" key="8">
    <source>
        <dbReference type="SAM" id="MobiDB-lite"/>
    </source>
</evidence>
<evidence type="ECO:0000313" key="11">
    <source>
        <dbReference type="Proteomes" id="UP000761534"/>
    </source>
</evidence>
<dbReference type="PROSITE" id="PS51821">
    <property type="entry name" value="VELVET"/>
    <property type="match status" value="1"/>
</dbReference>
<evidence type="ECO:0000256" key="4">
    <source>
        <dbReference type="ARBA" id="ARBA00023015"/>
    </source>
</evidence>
<evidence type="ECO:0000256" key="5">
    <source>
        <dbReference type="ARBA" id="ARBA00023163"/>
    </source>
</evidence>
<dbReference type="InterPro" id="IPR021740">
    <property type="entry name" value="Velvet"/>
</dbReference>
<dbReference type="Gene3D" id="2.60.40.3960">
    <property type="entry name" value="Velvet domain"/>
    <property type="match status" value="1"/>
</dbReference>
<comment type="similarity">
    <text evidence="7">Belongs to the velvet family. VeA subfamily.</text>
</comment>
<dbReference type="InterPro" id="IPR037525">
    <property type="entry name" value="Velvet_dom"/>
</dbReference>
<sequence>MEKMLTAMSQPVLRSHHHHHHHPHAGFFPPSSRTHSMNHPPSPTLVYNLDVVQQPVQARAMGWGSKADSRRPVDPPPVINLSIHNDRGDCVTAQVTNSFILHASLIEVDSNDSSPNIQNRLTGTTMYSLTHLRSPSPGKFFFLLHDLSIRQEGKYKLLFDVYEVQSLTGIIKHRAQTTSGVITVYTPKTFPGLESSSDLVKEIASQGCKVRVRKESATKKKRNSRSRLSNASNDALPVLPDYYAQQQQHHQQQQQLLTQHQQQIMAAQQQVAAPPHTQPAMILTSDPAGGQFALNYGGGYFDYKTTPMLKSSSGSSSSVDSATSTGSYYRGYESLLMAAAVTDNSQHEYTHSMPPTPSTAYDRERLLRRSSNMNPAMPPPSPAQSPPVMAIKPEVDAYGMYLQRGHSDIASSPTLPPPHQLIYDNSYQQPHDTSIYK</sequence>
<dbReference type="GO" id="GO:0005737">
    <property type="term" value="C:cytoplasm"/>
    <property type="evidence" value="ECO:0007669"/>
    <property type="project" value="UniProtKB-SubCell"/>
</dbReference>
<keyword evidence="4" id="KW-0805">Transcription regulation</keyword>
<evidence type="ECO:0000256" key="7">
    <source>
        <dbReference type="ARBA" id="ARBA00038005"/>
    </source>
</evidence>
<organism evidence="10 11">
    <name type="scientific">Trichomonascus ciferrii</name>
    <dbReference type="NCBI Taxonomy" id="44093"/>
    <lineage>
        <taxon>Eukaryota</taxon>
        <taxon>Fungi</taxon>
        <taxon>Dikarya</taxon>
        <taxon>Ascomycota</taxon>
        <taxon>Saccharomycotina</taxon>
        <taxon>Dipodascomycetes</taxon>
        <taxon>Dipodascales</taxon>
        <taxon>Trichomonascaceae</taxon>
        <taxon>Trichomonascus</taxon>
        <taxon>Trichomonascus ciferrii complex</taxon>
    </lineage>
</organism>
<keyword evidence="6" id="KW-0539">Nucleus</keyword>
<protein>
    <recommendedName>
        <fullName evidence="9">Velvet domain-containing protein</fullName>
    </recommendedName>
</protein>
<feature type="compositionally biased region" description="Polar residues" evidence="8">
    <location>
        <begin position="423"/>
        <end position="437"/>
    </location>
</feature>
<evidence type="ECO:0000313" key="10">
    <source>
        <dbReference type="EMBL" id="KAA8912612.1"/>
    </source>
</evidence>
<feature type="region of interest" description="Disordered" evidence="8">
    <location>
        <begin position="213"/>
        <end position="233"/>
    </location>
</feature>
<dbReference type="PANTHER" id="PTHR33572">
    <property type="entry name" value="SPORE DEVELOPMENT REGULATOR VOSA"/>
    <property type="match status" value="1"/>
</dbReference>
<feature type="region of interest" description="Disordered" evidence="8">
    <location>
        <begin position="407"/>
        <end position="437"/>
    </location>
</feature>
<dbReference type="OrthoDB" id="4095971at2759"/>
<comment type="subcellular location">
    <subcellularLocation>
        <location evidence="2">Cytoplasm</location>
    </subcellularLocation>
    <subcellularLocation>
        <location evidence="1">Nucleus</location>
    </subcellularLocation>
</comment>
<dbReference type="InterPro" id="IPR038491">
    <property type="entry name" value="Velvet_dom_sf"/>
</dbReference>
<dbReference type="GO" id="GO:0005634">
    <property type="term" value="C:nucleus"/>
    <property type="evidence" value="ECO:0007669"/>
    <property type="project" value="UniProtKB-SubCell"/>
</dbReference>
<accession>A0A642VA43</accession>
<dbReference type="VEuPathDB" id="FungiDB:TRICI_003450"/>
<feature type="compositionally biased region" description="Basic residues" evidence="8">
    <location>
        <begin position="14"/>
        <end position="24"/>
    </location>
</feature>
<name>A0A642VA43_9ASCO</name>
<evidence type="ECO:0000256" key="2">
    <source>
        <dbReference type="ARBA" id="ARBA00004496"/>
    </source>
</evidence>
<keyword evidence="5" id="KW-0804">Transcription</keyword>
<evidence type="ECO:0000256" key="3">
    <source>
        <dbReference type="ARBA" id="ARBA00022490"/>
    </source>
</evidence>
<evidence type="ECO:0000256" key="6">
    <source>
        <dbReference type="ARBA" id="ARBA00023242"/>
    </source>
</evidence>
<dbReference type="PANTHER" id="PTHR33572:SF14">
    <property type="entry name" value="DEVELOPMENTAL AND SECONDARY METABOLISM REGULATOR VEA"/>
    <property type="match status" value="1"/>
</dbReference>
<evidence type="ECO:0000259" key="9">
    <source>
        <dbReference type="PROSITE" id="PS51821"/>
    </source>
</evidence>
<reference evidence="10" key="1">
    <citation type="journal article" date="2019" name="G3 (Bethesda)">
        <title>Genome Assemblies of Two Rare Opportunistic Yeast Pathogens: Diutina rugosa (syn. Candida rugosa) and Trichomonascus ciferrii (syn. Candida ciferrii).</title>
        <authorList>
            <person name="Mixao V."/>
            <person name="Saus E."/>
            <person name="Hansen A.P."/>
            <person name="Lass-Florl C."/>
            <person name="Gabaldon T."/>
        </authorList>
    </citation>
    <scope>NUCLEOTIDE SEQUENCE</scope>
    <source>
        <strain evidence="10">CBS 4856</strain>
    </source>
</reference>
<dbReference type="EMBL" id="SWFS01000252">
    <property type="protein sequence ID" value="KAA8912612.1"/>
    <property type="molecule type" value="Genomic_DNA"/>
</dbReference>
<feature type="domain" description="Velvet" evidence="9">
    <location>
        <begin position="42"/>
        <end position="213"/>
    </location>
</feature>
<dbReference type="Pfam" id="PF11754">
    <property type="entry name" value="Velvet"/>
    <property type="match status" value="1"/>
</dbReference>
<comment type="caution">
    <text evidence="10">The sequence shown here is derived from an EMBL/GenBank/DDBJ whole genome shotgun (WGS) entry which is preliminary data.</text>
</comment>
<keyword evidence="3" id="KW-0963">Cytoplasm</keyword>
<proteinExistence type="inferred from homology"/>
<dbReference type="AlphaFoldDB" id="A0A642VA43"/>
<evidence type="ECO:0000256" key="1">
    <source>
        <dbReference type="ARBA" id="ARBA00004123"/>
    </source>
</evidence>